<feature type="binding site" evidence="1">
    <location>
        <position position="101"/>
    </location>
    <ligand>
        <name>Zn(2+)</name>
        <dbReference type="ChEBI" id="CHEBI:29105"/>
    </ligand>
</feature>
<feature type="binding site" evidence="1">
    <location>
        <position position="104"/>
    </location>
    <ligand>
        <name>Zn(2+)</name>
        <dbReference type="ChEBI" id="CHEBI:29105"/>
    </ligand>
</feature>
<reference evidence="3" key="1">
    <citation type="submission" date="2016-06" db="EMBL/GenBank/DDBJ databases">
        <authorList>
            <person name="Varghese N."/>
            <person name="Submissions Spin"/>
        </authorList>
    </citation>
    <scope>NUCLEOTIDE SEQUENCE [LARGE SCALE GENOMIC DNA]</scope>
    <source>
        <strain evidence="3">DSM 45794</strain>
    </source>
</reference>
<comment type="cofactor">
    <cofactor evidence="1">
        <name>Zn(2+)</name>
        <dbReference type="ChEBI" id="CHEBI:29105"/>
    </cofactor>
    <text evidence="1">Binds 1 zinc ion per subunit.</text>
</comment>
<dbReference type="SUPFAM" id="SSF46785">
    <property type="entry name" value="Winged helix' DNA-binding domain"/>
    <property type="match status" value="1"/>
</dbReference>
<evidence type="ECO:0000313" key="2">
    <source>
        <dbReference type="EMBL" id="SBT65747.1"/>
    </source>
</evidence>
<dbReference type="STRING" id="946078.GA0070622_2754"/>
<evidence type="ECO:0000256" key="1">
    <source>
        <dbReference type="PIRSR" id="PIRSR602481-1"/>
    </source>
</evidence>
<evidence type="ECO:0000313" key="3">
    <source>
        <dbReference type="Proteomes" id="UP000199558"/>
    </source>
</evidence>
<keyword evidence="1" id="KW-0862">Zinc</keyword>
<proteinExistence type="predicted"/>
<dbReference type="InterPro" id="IPR036390">
    <property type="entry name" value="WH_DNA-bd_sf"/>
</dbReference>
<dbReference type="InterPro" id="IPR002481">
    <property type="entry name" value="FUR"/>
</dbReference>
<feature type="binding site" evidence="1">
    <location>
        <position position="147"/>
    </location>
    <ligand>
        <name>Zn(2+)</name>
        <dbReference type="ChEBI" id="CHEBI:29105"/>
    </ligand>
</feature>
<feature type="binding site" evidence="1">
    <location>
        <position position="144"/>
    </location>
    <ligand>
        <name>Zn(2+)</name>
        <dbReference type="ChEBI" id="CHEBI:29105"/>
    </ligand>
</feature>
<dbReference type="InterPro" id="IPR036388">
    <property type="entry name" value="WH-like_DNA-bd_sf"/>
</dbReference>
<dbReference type="AlphaFoldDB" id="A0A1A9BA20"/>
<organism evidence="2 3">
    <name type="scientific">Micromonospora sediminicola</name>
    <dbReference type="NCBI Taxonomy" id="946078"/>
    <lineage>
        <taxon>Bacteria</taxon>
        <taxon>Bacillati</taxon>
        <taxon>Actinomycetota</taxon>
        <taxon>Actinomycetes</taxon>
        <taxon>Micromonosporales</taxon>
        <taxon>Micromonosporaceae</taxon>
        <taxon>Micromonospora</taxon>
    </lineage>
</organism>
<name>A0A1A9BA20_9ACTN</name>
<dbReference type="Pfam" id="PF01475">
    <property type="entry name" value="FUR"/>
    <property type="match status" value="1"/>
</dbReference>
<dbReference type="GO" id="GO:0003700">
    <property type="term" value="F:DNA-binding transcription factor activity"/>
    <property type="evidence" value="ECO:0007669"/>
    <property type="project" value="InterPro"/>
</dbReference>
<dbReference type="Proteomes" id="UP000199558">
    <property type="component" value="Unassembled WGS sequence"/>
</dbReference>
<keyword evidence="3" id="KW-1185">Reference proteome</keyword>
<dbReference type="EMBL" id="FLRH01000003">
    <property type="protein sequence ID" value="SBT65747.1"/>
    <property type="molecule type" value="Genomic_DNA"/>
</dbReference>
<dbReference type="GO" id="GO:0046872">
    <property type="term" value="F:metal ion binding"/>
    <property type="evidence" value="ECO:0007669"/>
    <property type="project" value="UniProtKB-KW"/>
</dbReference>
<dbReference type="RefSeq" id="WP_218060581.1">
    <property type="nucleotide sequence ID" value="NZ_FLRH01000003.1"/>
</dbReference>
<sequence>MITSQTDRVSAVLDRLRRAGHRTTLARRGVVHALGEAAEERQHLSASEVHLRLTGRGRPVELSTVHRVLTHLVDLGVAHVAPVGGAATFGMAGRPHHQAVCQGCGGMRQLPTSAVAGTVTAARAVGVEVDPDGGNGGVVVYGWCASCRTRIT</sequence>
<dbReference type="Gene3D" id="1.10.10.10">
    <property type="entry name" value="Winged helix-like DNA-binding domain superfamily/Winged helix DNA-binding domain"/>
    <property type="match status" value="1"/>
</dbReference>
<accession>A0A1A9BA20</accession>
<gene>
    <name evidence="2" type="ORF">GA0070622_2754</name>
</gene>
<keyword evidence="1" id="KW-0479">Metal-binding</keyword>
<protein>
    <submittedName>
        <fullName evidence="2">Fur family transcriptional regulator, ferric uptake regulator</fullName>
    </submittedName>
</protein>